<gene>
    <name evidence="2" type="ORF">QTP70_027829</name>
</gene>
<feature type="compositionally biased region" description="Polar residues" evidence="1">
    <location>
        <begin position="382"/>
        <end position="395"/>
    </location>
</feature>
<protein>
    <submittedName>
        <fullName evidence="2">Uncharacterized protein</fullName>
    </submittedName>
</protein>
<evidence type="ECO:0000256" key="1">
    <source>
        <dbReference type="SAM" id="MobiDB-lite"/>
    </source>
</evidence>
<evidence type="ECO:0000313" key="2">
    <source>
        <dbReference type="EMBL" id="KAK3510936.1"/>
    </source>
</evidence>
<dbReference type="GO" id="GO:0005634">
    <property type="term" value="C:nucleus"/>
    <property type="evidence" value="ECO:0007669"/>
    <property type="project" value="TreeGrafter"/>
</dbReference>
<organism evidence="2 3">
    <name type="scientific">Hemibagrus guttatus</name>
    <dbReference type="NCBI Taxonomy" id="175788"/>
    <lineage>
        <taxon>Eukaryota</taxon>
        <taxon>Metazoa</taxon>
        <taxon>Chordata</taxon>
        <taxon>Craniata</taxon>
        <taxon>Vertebrata</taxon>
        <taxon>Euteleostomi</taxon>
        <taxon>Actinopterygii</taxon>
        <taxon>Neopterygii</taxon>
        <taxon>Teleostei</taxon>
        <taxon>Ostariophysi</taxon>
        <taxon>Siluriformes</taxon>
        <taxon>Bagridae</taxon>
        <taxon>Hemibagrus</taxon>
    </lineage>
</organism>
<evidence type="ECO:0000313" key="3">
    <source>
        <dbReference type="Proteomes" id="UP001274896"/>
    </source>
</evidence>
<dbReference type="GO" id="GO:0008608">
    <property type="term" value="P:attachment of spindle microtubules to kinetochore"/>
    <property type="evidence" value="ECO:0007669"/>
    <property type="project" value="InterPro"/>
</dbReference>
<comment type="caution">
    <text evidence="2">The sequence shown here is derived from an EMBL/GenBank/DDBJ whole genome shotgun (WGS) entry which is preliminary data.</text>
</comment>
<dbReference type="EMBL" id="JAUCMX010000025">
    <property type="protein sequence ID" value="KAK3510936.1"/>
    <property type="molecule type" value="Genomic_DNA"/>
</dbReference>
<dbReference type="Proteomes" id="UP001274896">
    <property type="component" value="Unassembled WGS sequence"/>
</dbReference>
<proteinExistence type="predicted"/>
<accession>A0AAE0PZD4</accession>
<reference evidence="2" key="1">
    <citation type="submission" date="2023-06" db="EMBL/GenBank/DDBJ databases">
        <title>Male Hemibagrus guttatus genome.</title>
        <authorList>
            <person name="Bian C."/>
        </authorList>
    </citation>
    <scope>NUCLEOTIDE SEQUENCE</scope>
    <source>
        <strain evidence="2">Male_cb2023</strain>
        <tissue evidence="2">Muscle</tissue>
    </source>
</reference>
<dbReference type="PANTHER" id="PTHR16520:SF3">
    <property type="entry name" value="KINETOCHORE SCAFFOLD 1"/>
    <property type="match status" value="1"/>
</dbReference>
<dbReference type="InterPro" id="IPR037388">
    <property type="entry name" value="Blinkin"/>
</dbReference>
<feature type="region of interest" description="Disordered" evidence="1">
    <location>
        <begin position="196"/>
        <end position="227"/>
    </location>
</feature>
<feature type="region of interest" description="Disordered" evidence="1">
    <location>
        <begin position="376"/>
        <end position="395"/>
    </location>
</feature>
<sequence length="726" mass="81733">MADDPKKTCSIVGDDMEMTMCQTVLEAKSFDDHKLSDKSKKRVSLASTSFKTKGMSPEHTGNMEPSRYSFSKRTKTENCVVPTAPTFLLQEVSNCMELQQDTASHMTVIEDDMELTKVNTVNFGTETSWLTSPSNKAQSAQCVISSRSTTDKMKSPEANLGTVTASQTVNCSSSISVMDLDAGNLKMVDSVRDQTIDTTTRHNSKPSCSNSANEPFKTEESSEEDSNMEFTAVNTVPLKEQCCVAFNQKEMARETVETVPVTTDQEICTETESDIETLEKEDLSSVKSRRRSLADLKVRLQNISQYISEQDGPMAGSVTAPLPSFTAVSPVEKHSEMDNSLQSFKESQPLNKFNTPFKFKNSLVARLSVGGIVPKFPPRAGSAQSNQTEPKSPNNLQDLQLQTWFNADVENGNYETDLIDDVLPEDDFSDALVSYISKSKVEDATREVYLNKDHLEYNHMEHVMNLSQSGKMPPEVKDEKTKDSSDKLWDNNCAAQNAPAHVVKTDDTNSTMMKFEGNSELTLRNSQLDSQIGVTMDHEFDFYEKLEEGSITVNEFLTHFGAKFVIHRSRPSALPDNFRAAQTYTMEDLLREKYIHRPKQKVYETDWQNLSEMAEGFKTQMADQDKPLGSINGKLLQDISAFSKEQLQKFGSKLKERRVYFRKRNKALSHKMKENLYSELLKTTQEAKQSLTSKIKETNEMLHDLDGCINDLESDLLLQPLYIKHV</sequence>
<keyword evidence="3" id="KW-1185">Reference proteome</keyword>
<name>A0AAE0PZD4_9TELE</name>
<dbReference type="GO" id="GO:0034501">
    <property type="term" value="P:protein localization to kinetochore"/>
    <property type="evidence" value="ECO:0007669"/>
    <property type="project" value="InterPro"/>
</dbReference>
<dbReference type="AlphaFoldDB" id="A0AAE0PZD4"/>
<dbReference type="PANTHER" id="PTHR16520">
    <property type="entry name" value="KINETOCHORE SCAFFOLD 1"/>
    <property type="match status" value="1"/>
</dbReference>